<evidence type="ECO:0000256" key="1">
    <source>
        <dbReference type="ARBA" id="ARBA00023125"/>
    </source>
</evidence>
<keyword evidence="1 3" id="KW-0238">DNA-binding</keyword>
<dbReference type="SUPFAM" id="SSF52172">
    <property type="entry name" value="CheY-like"/>
    <property type="match status" value="1"/>
</dbReference>
<feature type="domain" description="OmpR/PhoB-type" evidence="5">
    <location>
        <begin position="124"/>
        <end position="218"/>
    </location>
</feature>
<protein>
    <submittedName>
        <fullName evidence="6">DNA-binding response regulator, OmpR family, contains REC and winged-helix (WHTH) domain</fullName>
    </submittedName>
</protein>
<name>A0A1M7U5A1_9BRAD</name>
<dbReference type="Gene3D" id="6.10.250.690">
    <property type="match status" value="1"/>
</dbReference>
<evidence type="ECO:0000313" key="7">
    <source>
        <dbReference type="Proteomes" id="UP000184096"/>
    </source>
</evidence>
<dbReference type="OrthoDB" id="9802426at2"/>
<feature type="modified residue" description="4-aspartylphosphate" evidence="2">
    <location>
        <position position="51"/>
    </location>
</feature>
<dbReference type="PANTHER" id="PTHR48111:SF36">
    <property type="entry name" value="TRANSCRIPTIONAL REGULATORY PROTEIN CUTR"/>
    <property type="match status" value="1"/>
</dbReference>
<dbReference type="RefSeq" id="WP_072819575.1">
    <property type="nucleotide sequence ID" value="NZ_LT670849.1"/>
</dbReference>
<dbReference type="SMART" id="SM00862">
    <property type="entry name" value="Trans_reg_C"/>
    <property type="match status" value="1"/>
</dbReference>
<keyword evidence="7" id="KW-1185">Reference proteome</keyword>
<dbReference type="PANTHER" id="PTHR48111">
    <property type="entry name" value="REGULATOR OF RPOS"/>
    <property type="match status" value="1"/>
</dbReference>
<evidence type="ECO:0000256" key="3">
    <source>
        <dbReference type="PROSITE-ProRule" id="PRU01091"/>
    </source>
</evidence>
<dbReference type="PROSITE" id="PS51755">
    <property type="entry name" value="OMPR_PHOB"/>
    <property type="match status" value="1"/>
</dbReference>
<evidence type="ECO:0000259" key="4">
    <source>
        <dbReference type="PROSITE" id="PS50110"/>
    </source>
</evidence>
<evidence type="ECO:0000259" key="5">
    <source>
        <dbReference type="PROSITE" id="PS51755"/>
    </source>
</evidence>
<dbReference type="GO" id="GO:0006355">
    <property type="term" value="P:regulation of DNA-templated transcription"/>
    <property type="evidence" value="ECO:0007669"/>
    <property type="project" value="InterPro"/>
</dbReference>
<sequence>MRVLLVEDEPHLGAALQEHLRAAGHAVDWFELLEPTEHAVLTVSYDALLLDLHLPDGRGLEFLRRLRRRGDPLPVIILTARDLVSDRIEGLKAGADDYIVKPFDLDEVTARLDAVSRRYVGRLTSVLRVGSVELEHESKAARVHGQAVELSAREWAVIDVLARRPRSIVSKEQIEDALYAFGEEIESNTIEVYISRIRRKLGRDFIRTIRGLGYRLEH</sequence>
<dbReference type="InterPro" id="IPR036388">
    <property type="entry name" value="WH-like_DNA-bd_sf"/>
</dbReference>
<dbReference type="Proteomes" id="UP000184096">
    <property type="component" value="Chromosome I"/>
</dbReference>
<dbReference type="EMBL" id="LT670849">
    <property type="protein sequence ID" value="SHN78030.1"/>
    <property type="molecule type" value="Genomic_DNA"/>
</dbReference>
<reference evidence="7" key="1">
    <citation type="submission" date="2016-11" db="EMBL/GenBank/DDBJ databases">
        <authorList>
            <person name="Varghese N."/>
            <person name="Submissions S."/>
        </authorList>
    </citation>
    <scope>NUCLEOTIDE SEQUENCE [LARGE SCALE GENOMIC DNA]</scope>
    <source>
        <strain evidence="7">GAS401</strain>
    </source>
</reference>
<evidence type="ECO:0000256" key="2">
    <source>
        <dbReference type="PROSITE-ProRule" id="PRU00169"/>
    </source>
</evidence>
<dbReference type="InterPro" id="IPR011006">
    <property type="entry name" value="CheY-like_superfamily"/>
</dbReference>
<keyword evidence="2" id="KW-0597">Phosphoprotein</keyword>
<gene>
    <name evidence="6" type="ORF">SAMN05444170_3558</name>
</gene>
<dbReference type="Gene3D" id="3.40.50.2300">
    <property type="match status" value="1"/>
</dbReference>
<dbReference type="GO" id="GO:0005829">
    <property type="term" value="C:cytosol"/>
    <property type="evidence" value="ECO:0007669"/>
    <property type="project" value="TreeGrafter"/>
</dbReference>
<dbReference type="Pfam" id="PF00486">
    <property type="entry name" value="Trans_reg_C"/>
    <property type="match status" value="1"/>
</dbReference>
<dbReference type="AlphaFoldDB" id="A0A1M7U5A1"/>
<dbReference type="InterPro" id="IPR001789">
    <property type="entry name" value="Sig_transdc_resp-reg_receiver"/>
</dbReference>
<dbReference type="Gene3D" id="1.10.10.10">
    <property type="entry name" value="Winged helix-like DNA-binding domain superfamily/Winged helix DNA-binding domain"/>
    <property type="match status" value="1"/>
</dbReference>
<feature type="domain" description="Response regulatory" evidence="4">
    <location>
        <begin position="2"/>
        <end position="116"/>
    </location>
</feature>
<dbReference type="InterPro" id="IPR039420">
    <property type="entry name" value="WalR-like"/>
</dbReference>
<dbReference type="InterPro" id="IPR001867">
    <property type="entry name" value="OmpR/PhoB-type_DNA-bd"/>
</dbReference>
<dbReference type="GO" id="GO:0000976">
    <property type="term" value="F:transcription cis-regulatory region binding"/>
    <property type="evidence" value="ECO:0007669"/>
    <property type="project" value="TreeGrafter"/>
</dbReference>
<proteinExistence type="predicted"/>
<dbReference type="PROSITE" id="PS50110">
    <property type="entry name" value="RESPONSE_REGULATORY"/>
    <property type="match status" value="1"/>
</dbReference>
<organism evidence="6 7">
    <name type="scientific">Bradyrhizobium erythrophlei</name>
    <dbReference type="NCBI Taxonomy" id="1437360"/>
    <lineage>
        <taxon>Bacteria</taxon>
        <taxon>Pseudomonadati</taxon>
        <taxon>Pseudomonadota</taxon>
        <taxon>Alphaproteobacteria</taxon>
        <taxon>Hyphomicrobiales</taxon>
        <taxon>Nitrobacteraceae</taxon>
        <taxon>Bradyrhizobium</taxon>
    </lineage>
</organism>
<dbReference type="Pfam" id="PF00072">
    <property type="entry name" value="Response_reg"/>
    <property type="match status" value="1"/>
</dbReference>
<dbReference type="GO" id="GO:0032993">
    <property type="term" value="C:protein-DNA complex"/>
    <property type="evidence" value="ECO:0007669"/>
    <property type="project" value="TreeGrafter"/>
</dbReference>
<dbReference type="CDD" id="cd00383">
    <property type="entry name" value="trans_reg_C"/>
    <property type="match status" value="1"/>
</dbReference>
<dbReference type="GO" id="GO:0000156">
    <property type="term" value="F:phosphorelay response regulator activity"/>
    <property type="evidence" value="ECO:0007669"/>
    <property type="project" value="TreeGrafter"/>
</dbReference>
<evidence type="ECO:0000313" key="6">
    <source>
        <dbReference type="EMBL" id="SHN78030.1"/>
    </source>
</evidence>
<dbReference type="SMART" id="SM00448">
    <property type="entry name" value="REC"/>
    <property type="match status" value="1"/>
</dbReference>
<feature type="DNA-binding region" description="OmpR/PhoB-type" evidence="3">
    <location>
        <begin position="124"/>
        <end position="218"/>
    </location>
</feature>
<accession>A0A1M7U5A1</accession>